<dbReference type="EMBL" id="LN774769">
    <property type="protein sequence ID" value="CEN28495.1"/>
    <property type="molecule type" value="Genomic_DNA"/>
</dbReference>
<dbReference type="Gene3D" id="1.10.260.40">
    <property type="entry name" value="lambda repressor-like DNA-binding domains"/>
    <property type="match status" value="1"/>
</dbReference>
<dbReference type="PRINTS" id="PR00036">
    <property type="entry name" value="HTHLACI"/>
</dbReference>
<sequence>MASIREIAKLAGVSPATVSRVLNADETMSVKAATRSRIIQVANQLNYHKVSSLGVKSPKQANLLSIALIKTHASKGESDDPYFRLIREGIKREADIWSFRLEILKLGDIRLDQLGNFGAVIVVGVLTDSALSQLYDVNPNLIVVDHYFASSRYDLVHHDFAKQTQAVLDCLYEQNHRKIAFIGGDIEVVDLNGDKQDVLSDVRTIAYKNWMTLHGLSNHCQVRTGNWTMGFGLDATNDLLDQSKEMLPTAIVSASDPMSIGIYRALQLKSIPIPKALSVFSFDDIEMASYMSPPLSTVQIDSLEIGRVAVRLAKERMIDGRKSALRVEVASNLILRESVRKND</sequence>
<dbReference type="CDD" id="cd01544">
    <property type="entry name" value="PBP1_GalR"/>
    <property type="match status" value="1"/>
</dbReference>
<dbReference type="HOGENOM" id="CLU_037628_1_0_9"/>
<feature type="domain" description="HTH lacI-type" evidence="4">
    <location>
        <begin position="2"/>
        <end position="70"/>
    </location>
</feature>
<dbReference type="PANTHER" id="PTHR30146">
    <property type="entry name" value="LACI-RELATED TRANSCRIPTIONAL REPRESSOR"/>
    <property type="match status" value="1"/>
</dbReference>
<evidence type="ECO:0000313" key="5">
    <source>
        <dbReference type="EMBL" id="CEN28495.1"/>
    </source>
</evidence>
<evidence type="ECO:0000256" key="1">
    <source>
        <dbReference type="ARBA" id="ARBA00023015"/>
    </source>
</evidence>
<dbReference type="InterPro" id="IPR000843">
    <property type="entry name" value="HTH_LacI"/>
</dbReference>
<evidence type="ECO:0000256" key="2">
    <source>
        <dbReference type="ARBA" id="ARBA00023125"/>
    </source>
</evidence>
<dbReference type="InterPro" id="IPR046335">
    <property type="entry name" value="LacI/GalR-like_sensor"/>
</dbReference>
<evidence type="ECO:0000313" key="6">
    <source>
        <dbReference type="Proteomes" id="UP000033166"/>
    </source>
</evidence>
<dbReference type="InterPro" id="IPR028082">
    <property type="entry name" value="Peripla_BP_I"/>
</dbReference>
<reference evidence="6" key="1">
    <citation type="submission" date="2015-01" db="EMBL/GenBank/DDBJ databases">
        <authorList>
            <person name="Andreevskaya M."/>
        </authorList>
    </citation>
    <scope>NUCLEOTIDE SEQUENCE [LARGE SCALE GENOMIC DNA]</scope>
    <source>
        <strain evidence="6">MKFS47</strain>
    </source>
</reference>
<dbReference type="Pfam" id="PF00356">
    <property type="entry name" value="LacI"/>
    <property type="match status" value="1"/>
</dbReference>
<dbReference type="Proteomes" id="UP000033166">
    <property type="component" value="Chromosome I"/>
</dbReference>
<dbReference type="AlphaFoldDB" id="A0A0D6DWY2"/>
<proteinExistence type="predicted"/>
<dbReference type="SUPFAM" id="SSF53822">
    <property type="entry name" value="Periplasmic binding protein-like I"/>
    <property type="match status" value="1"/>
</dbReference>
<dbReference type="SUPFAM" id="SSF47413">
    <property type="entry name" value="lambda repressor-like DNA-binding domains"/>
    <property type="match status" value="1"/>
</dbReference>
<dbReference type="GO" id="GO:0000976">
    <property type="term" value="F:transcription cis-regulatory region binding"/>
    <property type="evidence" value="ECO:0007669"/>
    <property type="project" value="TreeGrafter"/>
</dbReference>
<name>A0A0D6DWY2_9LACT</name>
<dbReference type="PROSITE" id="PS00356">
    <property type="entry name" value="HTH_LACI_1"/>
    <property type="match status" value="1"/>
</dbReference>
<dbReference type="PROSITE" id="PS50932">
    <property type="entry name" value="HTH_LACI_2"/>
    <property type="match status" value="1"/>
</dbReference>
<keyword evidence="1" id="KW-0805">Transcription regulation</keyword>
<dbReference type="GO" id="GO:0003700">
    <property type="term" value="F:DNA-binding transcription factor activity"/>
    <property type="evidence" value="ECO:0007669"/>
    <property type="project" value="TreeGrafter"/>
</dbReference>
<protein>
    <submittedName>
        <fullName evidence="5">HTH-type transcriptional regulator GanR</fullName>
    </submittedName>
</protein>
<evidence type="ECO:0000259" key="4">
    <source>
        <dbReference type="PROSITE" id="PS50932"/>
    </source>
</evidence>
<dbReference type="Gene3D" id="3.40.50.2300">
    <property type="match status" value="2"/>
</dbReference>
<accession>A0A0D6DWY2</accession>
<organism evidence="5 6">
    <name type="scientific">Pseudolactococcus piscium MKFS47</name>
    <dbReference type="NCBI Taxonomy" id="297352"/>
    <lineage>
        <taxon>Bacteria</taxon>
        <taxon>Bacillati</taxon>
        <taxon>Bacillota</taxon>
        <taxon>Bacilli</taxon>
        <taxon>Lactobacillales</taxon>
        <taxon>Streptococcaceae</taxon>
        <taxon>Pseudolactococcus</taxon>
    </lineage>
</organism>
<dbReference type="CDD" id="cd01392">
    <property type="entry name" value="HTH_LacI"/>
    <property type="match status" value="1"/>
</dbReference>
<keyword evidence="3" id="KW-0804">Transcription</keyword>
<dbReference type="InterPro" id="IPR010982">
    <property type="entry name" value="Lambda_DNA-bd_dom_sf"/>
</dbReference>
<keyword evidence="2" id="KW-0238">DNA-binding</keyword>
<dbReference type="KEGG" id="lpk:LACPI_1295"/>
<dbReference type="RefSeq" id="WP_047915621.1">
    <property type="nucleotide sequence ID" value="NZ_LN774769.1"/>
</dbReference>
<evidence type="ECO:0000256" key="3">
    <source>
        <dbReference type="ARBA" id="ARBA00023163"/>
    </source>
</evidence>
<gene>
    <name evidence="5" type="primary">ganR</name>
    <name evidence="5" type="ORF">LACPI_1295</name>
</gene>
<dbReference type="PANTHER" id="PTHR30146:SF149">
    <property type="entry name" value="HTH-TYPE TRANSCRIPTIONAL REGULATOR EBGR"/>
    <property type="match status" value="1"/>
</dbReference>
<dbReference type="SMART" id="SM00354">
    <property type="entry name" value="HTH_LACI"/>
    <property type="match status" value="1"/>
</dbReference>
<dbReference type="Pfam" id="PF13377">
    <property type="entry name" value="Peripla_BP_3"/>
    <property type="match status" value="1"/>
</dbReference>